<dbReference type="PANTHER" id="PTHR35903">
    <property type="entry name" value="FLAGELLIN B1"/>
    <property type="match status" value="1"/>
</dbReference>
<keyword evidence="3 4" id="KW-0974">Archaeal flagellum</keyword>
<evidence type="ECO:0000256" key="3">
    <source>
        <dbReference type="ARBA" id="ARBA00022440"/>
    </source>
</evidence>
<organism evidence="6 7">
    <name type="scientific">Natrialba taiwanensis DSM 12281</name>
    <dbReference type="NCBI Taxonomy" id="1230458"/>
    <lineage>
        <taxon>Archaea</taxon>
        <taxon>Methanobacteriati</taxon>
        <taxon>Methanobacteriota</taxon>
        <taxon>Stenosarchaea group</taxon>
        <taxon>Halobacteria</taxon>
        <taxon>Halobacteriales</taxon>
        <taxon>Natrialbaceae</taxon>
        <taxon>Natrialba</taxon>
    </lineage>
</organism>
<comment type="caution">
    <text evidence="6">The sequence shown here is derived from an EMBL/GenBank/DDBJ whole genome shotgun (WGS) entry which is preliminary data.</text>
</comment>
<dbReference type="OrthoDB" id="102632at2157"/>
<evidence type="ECO:0000313" key="7">
    <source>
        <dbReference type="Proteomes" id="UP000011648"/>
    </source>
</evidence>
<name>L9ZSD0_9EURY</name>
<dbReference type="PANTHER" id="PTHR35903:SF1">
    <property type="entry name" value="FLAGELLIN B1"/>
    <property type="match status" value="1"/>
</dbReference>
<reference evidence="6 7" key="1">
    <citation type="journal article" date="2014" name="PLoS Genet.">
        <title>Phylogenetically driven sequencing of extremely halophilic archaea reveals strategies for static and dynamic osmo-response.</title>
        <authorList>
            <person name="Becker E.A."/>
            <person name="Seitzer P.M."/>
            <person name="Tritt A."/>
            <person name="Larsen D."/>
            <person name="Krusor M."/>
            <person name="Yao A.I."/>
            <person name="Wu D."/>
            <person name="Madern D."/>
            <person name="Eisen J.A."/>
            <person name="Darling A.E."/>
            <person name="Facciotti M.T."/>
        </authorList>
    </citation>
    <scope>NUCLEOTIDE SEQUENCE [LARGE SCALE GENOMIC DNA]</scope>
    <source>
        <strain evidence="6 7">DSM 12281</strain>
    </source>
</reference>
<comment type="similarity">
    <text evidence="2 4">Belongs to the archaeal flagellin family.</text>
</comment>
<dbReference type="RefSeq" id="WP_006826473.1">
    <property type="nucleotide sequence ID" value="NZ_AOIL01000049.1"/>
</dbReference>
<comment type="function">
    <text evidence="4">Flagellin is the subunit protein which polymerizes to form the filaments of archaeal flagella.</text>
</comment>
<dbReference type="GO" id="GO:0097589">
    <property type="term" value="C:archaeal-type flagellum"/>
    <property type="evidence" value="ECO:0007669"/>
    <property type="project" value="UniProtKB-SubCell"/>
</dbReference>
<gene>
    <name evidence="6" type="ORF">C484_13910</name>
</gene>
<evidence type="ECO:0000256" key="4">
    <source>
        <dbReference type="RuleBase" id="RU361282"/>
    </source>
</evidence>
<dbReference type="GO" id="GO:0097588">
    <property type="term" value="P:archaeal or bacterial-type flagellum-dependent cell motility"/>
    <property type="evidence" value="ECO:0007669"/>
    <property type="project" value="InterPro"/>
</dbReference>
<keyword evidence="6" id="KW-0282">Flagellum</keyword>
<keyword evidence="5" id="KW-0812">Transmembrane</keyword>
<dbReference type="EMBL" id="AOIL01000049">
    <property type="protein sequence ID" value="ELY89395.1"/>
    <property type="molecule type" value="Genomic_DNA"/>
</dbReference>
<dbReference type="InterPro" id="IPR013373">
    <property type="entry name" value="Flagellin/pilin_N_arc"/>
</dbReference>
<keyword evidence="5" id="KW-0472">Membrane</keyword>
<comment type="subcellular location">
    <subcellularLocation>
        <location evidence="1 4">Archaeal flagellum</location>
    </subcellularLocation>
</comment>
<dbReference type="Proteomes" id="UP000011648">
    <property type="component" value="Unassembled WGS sequence"/>
</dbReference>
<feature type="transmembrane region" description="Helical" evidence="5">
    <location>
        <begin position="12"/>
        <end position="35"/>
    </location>
</feature>
<keyword evidence="7" id="KW-1185">Reference proteome</keyword>
<keyword evidence="5" id="KW-1133">Transmembrane helix</keyword>
<dbReference type="NCBIfam" id="TIGR02537">
    <property type="entry name" value="arch_flag_Nterm"/>
    <property type="match status" value="1"/>
</dbReference>
<keyword evidence="6" id="KW-0969">Cilium</keyword>
<dbReference type="InterPro" id="IPR002774">
    <property type="entry name" value="Flagellin_arc-type"/>
</dbReference>
<dbReference type="GO" id="GO:0005198">
    <property type="term" value="F:structural molecule activity"/>
    <property type="evidence" value="ECO:0007669"/>
    <property type="project" value="InterPro"/>
</dbReference>
<keyword evidence="6" id="KW-0966">Cell projection</keyword>
<dbReference type="AlphaFoldDB" id="L9ZSD0"/>
<dbReference type="STRING" id="1230458.C484_13910"/>
<evidence type="ECO:0000256" key="2">
    <source>
        <dbReference type="ARBA" id="ARBA00010256"/>
    </source>
</evidence>
<dbReference type="Pfam" id="PF01917">
    <property type="entry name" value="Flagellin_arch-type"/>
    <property type="match status" value="1"/>
</dbReference>
<evidence type="ECO:0000313" key="6">
    <source>
        <dbReference type="EMBL" id="ELY89395.1"/>
    </source>
</evidence>
<dbReference type="PATRIC" id="fig|1230458.4.peg.2808"/>
<proteinExistence type="inferred from homology"/>
<protein>
    <recommendedName>
        <fullName evidence="4">Flagellin</fullName>
    </recommendedName>
</protein>
<evidence type="ECO:0000256" key="1">
    <source>
        <dbReference type="ARBA" id="ARBA00004618"/>
    </source>
</evidence>
<sequence length="222" mass="23118">MFDNETTERGQVGIGTLIVFIAMVLVAAIAAGVLINTAGMLQTQAEATGEESTDLVSERVDITSEVGIVEDAGSDDPTNITSVNLTVTGAAGSDEIDLNETIIQAVGPNGQENLVMPKIDDTDGTYLNSTESGNATELNSGHFAVIDDNNNYVASDQAVLGDDDNDYTIILNPEVEPFGSTAEPFGQGDESSLSIVSPSGATTEVELRAPDLFTDSGEAVRL</sequence>
<accession>L9ZSD0</accession>
<evidence type="ECO:0000256" key="5">
    <source>
        <dbReference type="SAM" id="Phobius"/>
    </source>
</evidence>